<feature type="signal peptide" evidence="3">
    <location>
        <begin position="1"/>
        <end position="25"/>
    </location>
</feature>
<feature type="domain" description="Periplasmic binding protein" evidence="4">
    <location>
        <begin position="41"/>
        <end position="300"/>
    </location>
</feature>
<dbReference type="PANTHER" id="PTHR30036:SF1">
    <property type="entry name" value="D-XYLOSE-BINDING PERIPLASMIC PROTEIN"/>
    <property type="match status" value="1"/>
</dbReference>
<proteinExistence type="predicted"/>
<reference evidence="5 6" key="1">
    <citation type="journal article" date="2019" name="Nat. Microbiol.">
        <title>Mediterranean grassland soil C-N compound turnover is dependent on rainfall and depth, and is mediated by genomically divergent microorganisms.</title>
        <authorList>
            <person name="Diamond S."/>
            <person name="Andeer P.F."/>
            <person name="Li Z."/>
            <person name="Crits-Christoph A."/>
            <person name="Burstein D."/>
            <person name="Anantharaman K."/>
            <person name="Lane K.R."/>
            <person name="Thomas B.C."/>
            <person name="Pan C."/>
            <person name="Northen T.R."/>
            <person name="Banfield J.F."/>
        </authorList>
    </citation>
    <scope>NUCLEOTIDE SEQUENCE [LARGE SCALE GENOMIC DNA]</scope>
    <source>
        <strain evidence="5">NP_3</strain>
    </source>
</reference>
<evidence type="ECO:0000313" key="5">
    <source>
        <dbReference type="EMBL" id="TMI88728.1"/>
    </source>
</evidence>
<evidence type="ECO:0000256" key="3">
    <source>
        <dbReference type="SAM" id="SignalP"/>
    </source>
</evidence>
<dbReference type="AlphaFoldDB" id="A0A537JYW6"/>
<accession>A0A537JYW6</accession>
<evidence type="ECO:0000259" key="4">
    <source>
        <dbReference type="Pfam" id="PF13407"/>
    </source>
</evidence>
<keyword evidence="2 3" id="KW-0732">Signal</keyword>
<gene>
    <name evidence="5" type="ORF">E6H00_11825</name>
</gene>
<dbReference type="Gene3D" id="3.40.50.2300">
    <property type="match status" value="2"/>
</dbReference>
<comment type="caution">
    <text evidence="5">The sequence shown here is derived from an EMBL/GenBank/DDBJ whole genome shotgun (WGS) entry which is preliminary data.</text>
</comment>
<dbReference type="InterPro" id="IPR050555">
    <property type="entry name" value="Bact_Solute-Bind_Prot2"/>
</dbReference>
<feature type="chain" id="PRO_5021703181" evidence="3">
    <location>
        <begin position="26"/>
        <end position="359"/>
    </location>
</feature>
<dbReference type="EMBL" id="VBAK01000136">
    <property type="protein sequence ID" value="TMI88728.1"/>
    <property type="molecule type" value="Genomic_DNA"/>
</dbReference>
<evidence type="ECO:0000256" key="2">
    <source>
        <dbReference type="ARBA" id="ARBA00022729"/>
    </source>
</evidence>
<dbReference type="GO" id="GO:0030246">
    <property type="term" value="F:carbohydrate binding"/>
    <property type="evidence" value="ECO:0007669"/>
    <property type="project" value="TreeGrafter"/>
</dbReference>
<dbReference type="InterPro" id="IPR025997">
    <property type="entry name" value="SBP_2_dom"/>
</dbReference>
<evidence type="ECO:0000313" key="6">
    <source>
        <dbReference type="Proteomes" id="UP000318509"/>
    </source>
</evidence>
<dbReference type="InterPro" id="IPR028082">
    <property type="entry name" value="Peripla_BP_I"/>
</dbReference>
<dbReference type="Pfam" id="PF13407">
    <property type="entry name" value="Peripla_BP_4"/>
    <property type="match status" value="1"/>
</dbReference>
<dbReference type="PANTHER" id="PTHR30036">
    <property type="entry name" value="D-XYLOSE-BINDING PERIPLASMIC PROTEIN"/>
    <property type="match status" value="1"/>
</dbReference>
<sequence>MSGRRMCKSALIVMGLLGVMLAPFASGSARGQAGGGTVTFLLPENVTARWEEQDKPFFTESMKKYAANVKVDVVNALNDQSRQQSQAEAALTNGARVLVVIPVDQVAAAAIVKEAGKSKVPVIAYDRLIKNSPVDYYVSVDGVDVGRLQGRWLESHTKTGDNIAVVNGSPTDDNAHLFNTGYMSVLDPLFKSGKRTQIGNVWTPGWDPSKAQQEMEQILTQHSNNVQGILSANDGMAGGIIAALQAQGLAGKIPITGLDATLAADQRILRGTQSMTVWRSLREEADKAAQIAAALVRGRKPPESLFPNGKTVNNGMVNVPWAPLRPIVVDRTNMAVLIQDGSIGKGQLCNGIPHGTGPC</sequence>
<comment type="subcellular location">
    <subcellularLocation>
        <location evidence="1">Cell envelope</location>
    </subcellularLocation>
</comment>
<name>A0A537JYW6_9BACT</name>
<dbReference type="Proteomes" id="UP000318509">
    <property type="component" value="Unassembled WGS sequence"/>
</dbReference>
<dbReference type="SUPFAM" id="SSF53822">
    <property type="entry name" value="Periplasmic binding protein-like I"/>
    <property type="match status" value="1"/>
</dbReference>
<evidence type="ECO:0000256" key="1">
    <source>
        <dbReference type="ARBA" id="ARBA00004196"/>
    </source>
</evidence>
<dbReference type="GO" id="GO:0030288">
    <property type="term" value="C:outer membrane-bounded periplasmic space"/>
    <property type="evidence" value="ECO:0007669"/>
    <property type="project" value="TreeGrafter"/>
</dbReference>
<organism evidence="5 6">
    <name type="scientific">Candidatus Segetimicrobium genomatis</name>
    <dbReference type="NCBI Taxonomy" id="2569760"/>
    <lineage>
        <taxon>Bacteria</taxon>
        <taxon>Bacillati</taxon>
        <taxon>Candidatus Sysuimicrobiota</taxon>
        <taxon>Candidatus Sysuimicrobiia</taxon>
        <taxon>Candidatus Sysuimicrobiales</taxon>
        <taxon>Candidatus Segetimicrobiaceae</taxon>
        <taxon>Candidatus Segetimicrobium</taxon>
    </lineage>
</organism>
<dbReference type="CDD" id="cd19995">
    <property type="entry name" value="PBP1_ABC_xylose_binding-like"/>
    <property type="match status" value="1"/>
</dbReference>
<protein>
    <submittedName>
        <fullName evidence="5">Sugar ABC transporter substrate-binding protein</fullName>
    </submittedName>
</protein>